<evidence type="ECO:0000256" key="1">
    <source>
        <dbReference type="ARBA" id="ARBA00001958"/>
    </source>
</evidence>
<evidence type="ECO:0000256" key="3">
    <source>
        <dbReference type="ARBA" id="ARBA00011738"/>
    </source>
</evidence>
<keyword evidence="6" id="KW-0547">Nucleotide-binding</keyword>
<dbReference type="SUPFAM" id="SSF53067">
    <property type="entry name" value="Actin-like ATPase domain"/>
    <property type="match status" value="2"/>
</dbReference>
<comment type="subcellular location">
    <subcellularLocation>
        <location evidence="2">Cytoplasm</location>
    </subcellularLocation>
</comment>
<reference evidence="13" key="1">
    <citation type="submission" date="2019-03" db="EMBL/GenBank/DDBJ databases">
        <title>Single cell metagenomics reveals metabolic interactions within the superorganism composed of flagellate Streblomastix strix and complex community of Bacteroidetes bacteria on its surface.</title>
        <authorList>
            <person name="Treitli S.C."/>
            <person name="Kolisko M."/>
            <person name="Husnik F."/>
            <person name="Keeling P."/>
            <person name="Hampl V."/>
        </authorList>
    </citation>
    <scope>NUCLEOTIDE SEQUENCE</scope>
    <source>
        <strain evidence="13">STM</strain>
    </source>
</reference>
<dbReference type="PANTHER" id="PTHR34265:SF1">
    <property type="entry name" value="TYPE III PANTOTHENATE KINASE"/>
    <property type="match status" value="1"/>
</dbReference>
<evidence type="ECO:0000256" key="4">
    <source>
        <dbReference type="ARBA" id="ARBA00022490"/>
    </source>
</evidence>
<evidence type="ECO:0000256" key="10">
    <source>
        <dbReference type="ARBA" id="ARBA00022993"/>
    </source>
</evidence>
<name>A0A5J4R5L7_9ZZZZ</name>
<evidence type="ECO:0000256" key="8">
    <source>
        <dbReference type="ARBA" id="ARBA00022840"/>
    </source>
</evidence>
<dbReference type="EMBL" id="SNRY01001794">
    <property type="protein sequence ID" value="KAA6328594.1"/>
    <property type="molecule type" value="Genomic_DNA"/>
</dbReference>
<keyword evidence="9" id="KW-0630">Potassium</keyword>
<dbReference type="GO" id="GO:0005737">
    <property type="term" value="C:cytoplasm"/>
    <property type="evidence" value="ECO:0007669"/>
    <property type="project" value="UniProtKB-SubCell"/>
</dbReference>
<organism evidence="13">
    <name type="scientific">termite gut metagenome</name>
    <dbReference type="NCBI Taxonomy" id="433724"/>
    <lineage>
        <taxon>unclassified sequences</taxon>
        <taxon>metagenomes</taxon>
        <taxon>organismal metagenomes</taxon>
    </lineage>
</organism>
<dbReference type="Gene3D" id="3.30.420.40">
    <property type="match status" value="2"/>
</dbReference>
<evidence type="ECO:0000256" key="11">
    <source>
        <dbReference type="ARBA" id="ARBA00038036"/>
    </source>
</evidence>
<evidence type="ECO:0000256" key="5">
    <source>
        <dbReference type="ARBA" id="ARBA00022679"/>
    </source>
</evidence>
<evidence type="ECO:0000256" key="12">
    <source>
        <dbReference type="ARBA" id="ARBA00040883"/>
    </source>
</evidence>
<comment type="subunit">
    <text evidence="3">Homodimer.</text>
</comment>
<dbReference type="CDD" id="cd24015">
    <property type="entry name" value="ASKHA_NBD_PanK-III"/>
    <property type="match status" value="1"/>
</dbReference>
<dbReference type="Pfam" id="PF03309">
    <property type="entry name" value="Pan_kinase"/>
    <property type="match status" value="1"/>
</dbReference>
<evidence type="ECO:0000256" key="9">
    <source>
        <dbReference type="ARBA" id="ARBA00022958"/>
    </source>
</evidence>
<evidence type="ECO:0000313" key="13">
    <source>
        <dbReference type="EMBL" id="KAA6328594.1"/>
    </source>
</evidence>
<dbReference type="GO" id="GO:0015937">
    <property type="term" value="P:coenzyme A biosynthetic process"/>
    <property type="evidence" value="ECO:0007669"/>
    <property type="project" value="UniProtKB-KW"/>
</dbReference>
<sequence length="213" mass="24005">MNVTIDIGNTLTKIAVFDKNELTEIFYDRNGSLENFPEICDKYSIENGIVATVKEIGTNARKQIENCLFPILWLTHKTKLPIVNLYKTPETLGYDRIAAVVGANDRFPGKNILVIDAGTAITYEFIDAESQYHGGNISPGLQMRFNALHHYTERLPLIQREGEVAGISKDTETAIRSGVVKGIEYEIRGYISDFKEKYPDLLIFLTGGGWFFF</sequence>
<evidence type="ECO:0000256" key="6">
    <source>
        <dbReference type="ARBA" id="ARBA00022741"/>
    </source>
</evidence>
<proteinExistence type="inferred from homology"/>
<comment type="cofactor">
    <cofactor evidence="1">
        <name>K(+)</name>
        <dbReference type="ChEBI" id="CHEBI:29103"/>
    </cofactor>
</comment>
<accession>A0A5J4R5L7</accession>
<dbReference type="InterPro" id="IPR043129">
    <property type="entry name" value="ATPase_NBD"/>
</dbReference>
<dbReference type="NCBIfam" id="TIGR00671">
    <property type="entry name" value="baf"/>
    <property type="match status" value="1"/>
</dbReference>
<keyword evidence="5 13" id="KW-0808">Transferase</keyword>
<dbReference type="AlphaFoldDB" id="A0A5J4R5L7"/>
<keyword evidence="8" id="KW-0067">ATP-binding</keyword>
<keyword evidence="4" id="KW-0963">Cytoplasm</keyword>
<keyword evidence="7 13" id="KW-0418">Kinase</keyword>
<dbReference type="InterPro" id="IPR004619">
    <property type="entry name" value="Type_III_PanK"/>
</dbReference>
<comment type="similarity">
    <text evidence="11">Belongs to the type III pantothenate kinase family.</text>
</comment>
<dbReference type="HAMAP" id="MF_01274">
    <property type="entry name" value="Pantothen_kinase_3"/>
    <property type="match status" value="1"/>
</dbReference>
<comment type="caution">
    <text evidence="13">The sequence shown here is derived from an EMBL/GenBank/DDBJ whole genome shotgun (WGS) entry which is preliminary data.</text>
</comment>
<evidence type="ECO:0000256" key="7">
    <source>
        <dbReference type="ARBA" id="ARBA00022777"/>
    </source>
</evidence>
<dbReference type="PANTHER" id="PTHR34265">
    <property type="entry name" value="TYPE III PANTOTHENATE KINASE"/>
    <property type="match status" value="1"/>
</dbReference>
<keyword evidence="10" id="KW-0173">Coenzyme A biosynthesis</keyword>
<gene>
    <name evidence="13" type="ORF">EZS27_022532</name>
</gene>
<protein>
    <recommendedName>
        <fullName evidence="12">Type III pantothenate kinase</fullName>
    </recommendedName>
</protein>
<dbReference type="GO" id="GO:0004594">
    <property type="term" value="F:pantothenate kinase activity"/>
    <property type="evidence" value="ECO:0007669"/>
    <property type="project" value="InterPro"/>
</dbReference>
<dbReference type="GO" id="GO:0005524">
    <property type="term" value="F:ATP binding"/>
    <property type="evidence" value="ECO:0007669"/>
    <property type="project" value="UniProtKB-KW"/>
</dbReference>
<evidence type="ECO:0000256" key="2">
    <source>
        <dbReference type="ARBA" id="ARBA00004496"/>
    </source>
</evidence>